<dbReference type="GeneID" id="4461875"/>
<accession>A0B740</accession>
<dbReference type="Pfam" id="PF04242">
    <property type="entry name" value="DUF424"/>
    <property type="match status" value="1"/>
</dbReference>
<proteinExistence type="predicted"/>
<dbReference type="HOGENOM" id="CLU_174522_0_0_2"/>
<evidence type="ECO:0000313" key="1">
    <source>
        <dbReference type="EMBL" id="ABK14514.1"/>
    </source>
</evidence>
<sequence>MMGDDGAPGDYNEMSMCLRTYTIGGEVLVAVCDSELLGQRFTEKELQLEVSVSFFGQELASAAMLEMALEEATIANFVGERAVAWAIAFEYVDRENVLRIDGVPCAQMVRM</sequence>
<gene>
    <name evidence="1" type="ordered locus">Mthe_0724</name>
</gene>
<name>A0B740_METTP</name>
<dbReference type="AlphaFoldDB" id="A0B740"/>
<evidence type="ECO:0000313" key="2">
    <source>
        <dbReference type="Proteomes" id="UP000000674"/>
    </source>
</evidence>
<dbReference type="STRING" id="349307.Mthe_0724"/>
<reference evidence="1 2" key="1">
    <citation type="submission" date="2006-10" db="EMBL/GenBank/DDBJ databases">
        <title>Complete sequence of Methanosaeta thermophila PT.</title>
        <authorList>
            <consortium name="US DOE Joint Genome Institute"/>
            <person name="Copeland A."/>
            <person name="Lucas S."/>
            <person name="Lapidus A."/>
            <person name="Barry K."/>
            <person name="Detter J.C."/>
            <person name="Glavina del Rio T."/>
            <person name="Hammon N."/>
            <person name="Israni S."/>
            <person name="Pitluck S."/>
            <person name="Chain P."/>
            <person name="Malfatti S."/>
            <person name="Shin M."/>
            <person name="Vergez L."/>
            <person name="Schmutz J."/>
            <person name="Larimer F."/>
            <person name="Land M."/>
            <person name="Hauser L."/>
            <person name="Kyrpides N."/>
            <person name="Kim E."/>
            <person name="Smith K.S."/>
            <person name="Ingram-Smith C."/>
            <person name="Richardson P."/>
        </authorList>
    </citation>
    <scope>NUCLEOTIDE SEQUENCE [LARGE SCALE GENOMIC DNA]</scope>
    <source>
        <strain evidence="2">DSM 6194 / JCM 14653 / NBRC 101360 / PT</strain>
    </source>
</reference>
<dbReference type="InterPro" id="IPR007355">
    <property type="entry name" value="DUF424"/>
</dbReference>
<protein>
    <recommendedName>
        <fullName evidence="3">DUF424 domain-containing protein</fullName>
    </recommendedName>
</protein>
<evidence type="ECO:0008006" key="3">
    <source>
        <dbReference type="Google" id="ProtNLM"/>
    </source>
</evidence>
<keyword evidence="2" id="KW-1185">Reference proteome</keyword>
<dbReference type="KEGG" id="mtp:Mthe_0724"/>
<organism evidence="1 2">
    <name type="scientific">Methanothrix thermoacetophila (strain DSM 6194 / JCM 14653 / NBRC 101360 / PT)</name>
    <name type="common">Methanosaeta thermophila</name>
    <dbReference type="NCBI Taxonomy" id="349307"/>
    <lineage>
        <taxon>Archaea</taxon>
        <taxon>Methanobacteriati</taxon>
        <taxon>Methanobacteriota</taxon>
        <taxon>Stenosarchaea group</taxon>
        <taxon>Methanomicrobia</taxon>
        <taxon>Methanotrichales</taxon>
        <taxon>Methanotrichaceae</taxon>
        <taxon>Methanothrix</taxon>
    </lineage>
</organism>
<dbReference type="Proteomes" id="UP000000674">
    <property type="component" value="Chromosome"/>
</dbReference>
<dbReference type="EMBL" id="CP000477">
    <property type="protein sequence ID" value="ABK14514.1"/>
    <property type="molecule type" value="Genomic_DNA"/>
</dbReference>
<dbReference type="Gene3D" id="3.30.1860.10">
    <property type="entry name" value="uncharacterized conserved protein from methanopyrus kandleri domain like"/>
    <property type="match status" value="1"/>
</dbReference>
<dbReference type="RefSeq" id="WP_011695910.1">
    <property type="nucleotide sequence ID" value="NC_008553.1"/>
</dbReference>